<name>A0A3S0XLL3_9MICO</name>
<dbReference type="Proteomes" id="UP000274909">
    <property type="component" value="Unassembled WGS sequence"/>
</dbReference>
<dbReference type="OrthoDB" id="9801773at2"/>
<keyword evidence="2" id="KW-1185">Reference proteome</keyword>
<dbReference type="SUPFAM" id="SSF55961">
    <property type="entry name" value="Bet v1-like"/>
    <property type="match status" value="1"/>
</dbReference>
<dbReference type="AlphaFoldDB" id="A0A3S0XLL3"/>
<proteinExistence type="predicted"/>
<evidence type="ECO:0000313" key="1">
    <source>
        <dbReference type="EMBL" id="RUQ99220.1"/>
    </source>
</evidence>
<organism evidence="1 2">
    <name type="scientific">Labedella endophytica</name>
    <dbReference type="NCBI Taxonomy" id="1523160"/>
    <lineage>
        <taxon>Bacteria</taxon>
        <taxon>Bacillati</taxon>
        <taxon>Actinomycetota</taxon>
        <taxon>Actinomycetes</taxon>
        <taxon>Micrococcales</taxon>
        <taxon>Microbacteriaceae</taxon>
        <taxon>Labedella</taxon>
    </lineage>
</organism>
<reference evidence="1 2" key="1">
    <citation type="submission" date="2018-12" db="EMBL/GenBank/DDBJ databases">
        <authorList>
            <person name="Li F."/>
        </authorList>
    </citation>
    <scope>NUCLEOTIDE SEQUENCE [LARGE SCALE GENOMIC DNA]</scope>
    <source>
        <strain evidence="1 2">EGI 6500705</strain>
    </source>
</reference>
<dbReference type="InterPro" id="IPR023393">
    <property type="entry name" value="START-like_dom_sf"/>
</dbReference>
<dbReference type="CDD" id="cd07820">
    <property type="entry name" value="SRPBCC_3"/>
    <property type="match status" value="1"/>
</dbReference>
<dbReference type="Gene3D" id="3.30.530.20">
    <property type="match status" value="1"/>
</dbReference>
<dbReference type="EMBL" id="RZGZ01000003">
    <property type="protein sequence ID" value="RUQ99220.1"/>
    <property type="molecule type" value="Genomic_DNA"/>
</dbReference>
<sequence>MTVRLHLETVLPVPPGVAFDLARDLDAHLASMRSSGERIVAGRTGGLIGAGEFVAWRARHLGLPFTLMSRITAFEEGEMFVDEEIAGPFRSLRHEHRFSGHPDGCLMTDHIVFQAPFGPMGRVAERFVLERYMRELIEERNRHLVGAARESRSFLSGTSAQP</sequence>
<protein>
    <submittedName>
        <fullName evidence="1">Cyclase</fullName>
    </submittedName>
</protein>
<comment type="caution">
    <text evidence="1">The sequence shown here is derived from an EMBL/GenBank/DDBJ whole genome shotgun (WGS) entry which is preliminary data.</text>
</comment>
<dbReference type="RefSeq" id="WP_127050782.1">
    <property type="nucleotide sequence ID" value="NZ_RZGZ01000003.1"/>
</dbReference>
<dbReference type="Pfam" id="PF10604">
    <property type="entry name" value="Polyketide_cyc2"/>
    <property type="match status" value="1"/>
</dbReference>
<gene>
    <name evidence="1" type="ORF">ELQ94_13015</name>
</gene>
<dbReference type="InterPro" id="IPR019587">
    <property type="entry name" value="Polyketide_cyclase/dehydratase"/>
</dbReference>
<evidence type="ECO:0000313" key="2">
    <source>
        <dbReference type="Proteomes" id="UP000274909"/>
    </source>
</evidence>
<accession>A0A3S0XLL3</accession>